<dbReference type="InterPro" id="IPR046529">
    <property type="entry name" value="DUF6594"/>
</dbReference>
<evidence type="ECO:0000313" key="5">
    <source>
        <dbReference type="Proteomes" id="UP000235786"/>
    </source>
</evidence>
<feature type="compositionally biased region" description="Basic and acidic residues" evidence="1">
    <location>
        <begin position="295"/>
        <end position="305"/>
    </location>
</feature>
<evidence type="ECO:0000313" key="4">
    <source>
        <dbReference type="EMBL" id="PMD32093.1"/>
    </source>
</evidence>
<reference evidence="4 5" key="1">
    <citation type="submission" date="2016-04" db="EMBL/GenBank/DDBJ databases">
        <title>A degradative enzymes factory behind the ericoid mycorrhizal symbiosis.</title>
        <authorList>
            <consortium name="DOE Joint Genome Institute"/>
            <person name="Martino E."/>
            <person name="Morin E."/>
            <person name="Grelet G."/>
            <person name="Kuo A."/>
            <person name="Kohler A."/>
            <person name="Daghino S."/>
            <person name="Barry K."/>
            <person name="Choi C."/>
            <person name="Cichocki N."/>
            <person name="Clum A."/>
            <person name="Copeland A."/>
            <person name="Hainaut M."/>
            <person name="Haridas S."/>
            <person name="Labutti K."/>
            <person name="Lindquist E."/>
            <person name="Lipzen A."/>
            <person name="Khouja H.-R."/>
            <person name="Murat C."/>
            <person name="Ohm R."/>
            <person name="Olson A."/>
            <person name="Spatafora J."/>
            <person name="Veneault-Fourrey C."/>
            <person name="Henrissat B."/>
            <person name="Grigoriev I."/>
            <person name="Martin F."/>
            <person name="Perotto S."/>
        </authorList>
    </citation>
    <scope>NUCLEOTIDE SEQUENCE [LARGE SCALE GENOMIC DNA]</scope>
    <source>
        <strain evidence="4 5">F</strain>
    </source>
</reference>
<keyword evidence="5" id="KW-1185">Reference proteome</keyword>
<evidence type="ECO:0000256" key="1">
    <source>
        <dbReference type="SAM" id="MobiDB-lite"/>
    </source>
</evidence>
<feature type="domain" description="DUF6594" evidence="3">
    <location>
        <begin position="186"/>
        <end position="246"/>
    </location>
</feature>
<feature type="region of interest" description="Disordered" evidence="1">
    <location>
        <begin position="1"/>
        <end position="43"/>
    </location>
</feature>
<keyword evidence="2" id="KW-1133">Transmembrane helix</keyword>
<dbReference type="AlphaFoldDB" id="A0A2J6R0Q1"/>
<dbReference type="PANTHER" id="PTHR34502:SF4">
    <property type="entry name" value="DUF6594 DOMAIN-CONTAINING PROTEIN"/>
    <property type="match status" value="1"/>
</dbReference>
<feature type="compositionally biased region" description="Polar residues" evidence="1">
    <location>
        <begin position="1"/>
        <end position="18"/>
    </location>
</feature>
<gene>
    <name evidence="4" type="ORF">L207DRAFT_590966</name>
</gene>
<organism evidence="4 5">
    <name type="scientific">Hyaloscypha variabilis (strain UAMH 11265 / GT02V1 / F)</name>
    <name type="common">Meliniomyces variabilis</name>
    <dbReference type="NCBI Taxonomy" id="1149755"/>
    <lineage>
        <taxon>Eukaryota</taxon>
        <taxon>Fungi</taxon>
        <taxon>Dikarya</taxon>
        <taxon>Ascomycota</taxon>
        <taxon>Pezizomycotina</taxon>
        <taxon>Leotiomycetes</taxon>
        <taxon>Helotiales</taxon>
        <taxon>Hyaloscyphaceae</taxon>
        <taxon>Hyaloscypha</taxon>
        <taxon>Hyaloscypha variabilis</taxon>
    </lineage>
</organism>
<feature type="transmembrane region" description="Helical" evidence="2">
    <location>
        <begin position="681"/>
        <end position="701"/>
    </location>
</feature>
<keyword evidence="2" id="KW-0472">Membrane</keyword>
<feature type="region of interest" description="Disordered" evidence="1">
    <location>
        <begin position="270"/>
        <end position="328"/>
    </location>
</feature>
<feature type="transmembrane region" description="Helical" evidence="2">
    <location>
        <begin position="647"/>
        <end position="669"/>
    </location>
</feature>
<dbReference type="EMBL" id="KZ613960">
    <property type="protein sequence ID" value="PMD32093.1"/>
    <property type="molecule type" value="Genomic_DNA"/>
</dbReference>
<dbReference type="OrthoDB" id="3771629at2759"/>
<feature type="region of interest" description="Disordered" evidence="1">
    <location>
        <begin position="106"/>
        <end position="151"/>
    </location>
</feature>
<feature type="compositionally biased region" description="Basic and acidic residues" evidence="1">
    <location>
        <begin position="108"/>
        <end position="135"/>
    </location>
</feature>
<feature type="domain" description="DUF6594" evidence="3">
    <location>
        <begin position="489"/>
        <end position="718"/>
    </location>
</feature>
<feature type="compositionally biased region" description="Basic and acidic residues" evidence="1">
    <location>
        <begin position="313"/>
        <end position="328"/>
    </location>
</feature>
<dbReference type="PANTHER" id="PTHR34502">
    <property type="entry name" value="DUF6594 DOMAIN-CONTAINING PROTEIN-RELATED"/>
    <property type="match status" value="1"/>
</dbReference>
<dbReference type="Pfam" id="PF20237">
    <property type="entry name" value="DUF6594"/>
    <property type="match status" value="2"/>
</dbReference>
<sequence>MEQQGTNPAGSTDQTTAKISIPVGARGAQLREPSSEVPGSHTVLPGRATIEATGALQDMHGNAGVDVQEFAGALQGSREKIKEPARAAIVRSTRGRRARLSRLWATKKIVDQPDPHDLENPPEHRDRDSNTHEQQSEAAASDLTDKGKDEDGLGRQLFSTIFRPMGLWVDSRSRKLIDDGNRANGFPRVTTFIASDPDGLTSIYRRFDKLNVRNLLLLEAKVAALEELQEKFDIEDADGLKGERENNFSMGTTHSSFEYFALLGEGKDVIETDDSGSMGEDEGGSKNPAQLNHGDGGENAREVSRLRSLSEPVDAREADRLRSLSEPLDERKTDGTYIRNMGQIDQINLAKSPRDERLSAGKAHEGSIKNTGKIDQLNITGNTRSQPSGSRKAHEVSIKNTGKIDQLNIMGNTRSQPSGSLKVNGVHINNESEINQLNISGIQGTSSQALSKSGIPVCAFRKWNESREKVLRDLRSDIEAGAATDGMADNAKQALIQAVTEENRRYWQDRWEVAQAIQHSLKEYQEAVILHNKMLKLDTPTKGTVRALRKYVGGAYYMKEGVEITTKTDQQTGERRNLRPPQFLEDSAVTKMLKDDDDFVSLHPPGDDDLGTWLAAKCFGWLLKRRGDDNPEFDDVSEIAVGRFTTVWTFFVAIGFLMGAVWFIWRVGLEEVNVEVKFERKLAILTAFTGLFGGWVALFTSAKRYEIFGATAAYAAVLIVFVGVDPGDAIGP</sequence>
<protein>
    <recommendedName>
        <fullName evidence="3">DUF6594 domain-containing protein</fullName>
    </recommendedName>
</protein>
<dbReference type="Proteomes" id="UP000235786">
    <property type="component" value="Unassembled WGS sequence"/>
</dbReference>
<name>A0A2J6R0Q1_HYAVF</name>
<evidence type="ECO:0000259" key="3">
    <source>
        <dbReference type="Pfam" id="PF20237"/>
    </source>
</evidence>
<proteinExistence type="predicted"/>
<feature type="compositionally biased region" description="Acidic residues" evidence="1">
    <location>
        <begin position="271"/>
        <end position="282"/>
    </location>
</feature>
<keyword evidence="2" id="KW-0812">Transmembrane</keyword>
<accession>A0A2J6R0Q1</accession>
<evidence type="ECO:0000256" key="2">
    <source>
        <dbReference type="SAM" id="Phobius"/>
    </source>
</evidence>
<feature type="transmembrane region" description="Helical" evidence="2">
    <location>
        <begin position="707"/>
        <end position="724"/>
    </location>
</feature>